<accession>A0ABR8U2M2</accession>
<proteinExistence type="predicted"/>
<dbReference type="InterPro" id="IPR029058">
    <property type="entry name" value="AB_hydrolase_fold"/>
</dbReference>
<keyword evidence="1" id="KW-0732">Signal</keyword>
<evidence type="ECO:0000259" key="2">
    <source>
        <dbReference type="Pfam" id="PF04775"/>
    </source>
</evidence>
<dbReference type="Pfam" id="PF04775">
    <property type="entry name" value="Bile_Hydr_Trans"/>
    <property type="match status" value="1"/>
</dbReference>
<dbReference type="Gene3D" id="2.60.40.2240">
    <property type="entry name" value="Acyl-CoA thioester hydrolase/BAAT N-terminal domain"/>
    <property type="match status" value="1"/>
</dbReference>
<dbReference type="PIRSF" id="PIRSF016521">
    <property type="entry name" value="Acyl-CoA_hydro"/>
    <property type="match status" value="1"/>
</dbReference>
<keyword evidence="4" id="KW-1185">Reference proteome</keyword>
<dbReference type="InterPro" id="IPR006862">
    <property type="entry name" value="Thio_Ohase/aa_AcTrfase"/>
</dbReference>
<reference evidence="3 4" key="1">
    <citation type="submission" date="2020-08" db="EMBL/GenBank/DDBJ databases">
        <title>A Genomic Blueprint of the Chicken Gut Microbiome.</title>
        <authorList>
            <person name="Gilroy R."/>
            <person name="Ravi A."/>
            <person name="Getino M."/>
            <person name="Pursley I."/>
            <person name="Horton D.L."/>
            <person name="Alikhan N.-F."/>
            <person name="Baker D."/>
            <person name="Gharbi K."/>
            <person name="Hall N."/>
            <person name="Watson M."/>
            <person name="Adriaenssens E.M."/>
            <person name="Foster-Nyarko E."/>
            <person name="Jarju S."/>
            <person name="Secka A."/>
            <person name="Antonio M."/>
            <person name="Oren A."/>
            <person name="Chaudhuri R."/>
            <person name="La Ragione R.M."/>
            <person name="Hildebrand F."/>
            <person name="Pallen M.J."/>
        </authorList>
    </citation>
    <scope>NUCLEOTIDE SEQUENCE [LARGE SCALE GENOMIC DNA]</scope>
    <source>
        <strain evidence="3 4">Sa2CUA9</strain>
    </source>
</reference>
<comment type="caution">
    <text evidence="3">The sequence shown here is derived from an EMBL/GenBank/DDBJ whole genome shotgun (WGS) entry which is preliminary data.</text>
</comment>
<feature type="signal peptide" evidence="1">
    <location>
        <begin position="1"/>
        <end position="24"/>
    </location>
</feature>
<evidence type="ECO:0000256" key="1">
    <source>
        <dbReference type="SAM" id="SignalP"/>
    </source>
</evidence>
<sequence length="413" mass="43065">MASRRRDHVPAVALLLTASLLALAACSAPPEPDPAIEVVEQDGAFDPLAITLTGLGAGREVRLVATTDLDGAAMSSRATFVADEDGRVDLTTTAPTEGSWTTVDAMGPFWSMTGSRLGIEAGSVDHSVTLSLSADGEPLAETVVERTGYGADVEVRDVTDDAMVAAYAVPAGFSADDTLPAVLVFSGSEGGLGNARANATWLAGLGYPALAISYFKSLGQPTELAEVPVETFLTGLAWLREQPGVDTDRVFTFGVSRGGEMALWLAANRPDEVYGAFAPTGAGSLYCGYPNWRVSAWTLDGVGLPCGPSSAVGTPPETQVPVEAIDGPVVLACGTADTQWDACGRLRDVRPRFADQGLVTAVEQKDAGHFLAIAPYRPFGLDEPGATPAATHQARVDFWDAVDEVLAEAKQQP</sequence>
<dbReference type="Proteomes" id="UP000655570">
    <property type="component" value="Unassembled WGS sequence"/>
</dbReference>
<dbReference type="PROSITE" id="PS51257">
    <property type="entry name" value="PROKAR_LIPOPROTEIN"/>
    <property type="match status" value="1"/>
</dbReference>
<feature type="domain" description="Acyl-CoA thioester hydrolase/bile acid-CoA amino acid N-acetyltransferase" evidence="2">
    <location>
        <begin position="47"/>
        <end position="159"/>
    </location>
</feature>
<dbReference type="RefSeq" id="WP_191805493.1">
    <property type="nucleotide sequence ID" value="NZ_JACSQF010000019.1"/>
</dbReference>
<gene>
    <name evidence="3" type="ORF">H9641_16350</name>
</gene>
<protein>
    <submittedName>
        <fullName evidence="3">Acyl-CoA thioesterase/BAAT N-terminal domain-containing protein</fullName>
    </submittedName>
</protein>
<organism evidence="3 4">
    <name type="scientific">Oerskovia merdavium</name>
    <dbReference type="NCBI Taxonomy" id="2762227"/>
    <lineage>
        <taxon>Bacteria</taxon>
        <taxon>Bacillati</taxon>
        <taxon>Actinomycetota</taxon>
        <taxon>Actinomycetes</taxon>
        <taxon>Micrococcales</taxon>
        <taxon>Cellulomonadaceae</taxon>
        <taxon>Oerskovia</taxon>
    </lineage>
</organism>
<dbReference type="EMBL" id="JACSQF010000019">
    <property type="protein sequence ID" value="MBD7982277.1"/>
    <property type="molecule type" value="Genomic_DNA"/>
</dbReference>
<dbReference type="InterPro" id="IPR042490">
    <property type="entry name" value="Thio_Ohase/BAAT_N"/>
</dbReference>
<evidence type="ECO:0000313" key="4">
    <source>
        <dbReference type="Proteomes" id="UP000655570"/>
    </source>
</evidence>
<name>A0ABR8U2M2_9CELL</name>
<dbReference type="Gene3D" id="3.40.50.1820">
    <property type="entry name" value="alpha/beta hydrolase"/>
    <property type="match status" value="1"/>
</dbReference>
<evidence type="ECO:0000313" key="3">
    <source>
        <dbReference type="EMBL" id="MBD7982277.1"/>
    </source>
</evidence>
<dbReference type="SUPFAM" id="SSF53474">
    <property type="entry name" value="alpha/beta-Hydrolases"/>
    <property type="match status" value="1"/>
</dbReference>
<dbReference type="PANTHER" id="PTHR10824:SF4">
    <property type="entry name" value="ACYL-COENZYME A THIOESTERASE 1-LIKE"/>
    <property type="match status" value="1"/>
</dbReference>
<dbReference type="InterPro" id="IPR016662">
    <property type="entry name" value="Acyl-CoA_thioEstase_long-chain"/>
</dbReference>
<dbReference type="PANTHER" id="PTHR10824">
    <property type="entry name" value="ACYL-COENZYME A THIOESTERASE-RELATED"/>
    <property type="match status" value="1"/>
</dbReference>
<feature type="chain" id="PRO_5047051479" evidence="1">
    <location>
        <begin position="25"/>
        <end position="413"/>
    </location>
</feature>